<comment type="caution">
    <text evidence="2">The sequence shown here is derived from an EMBL/GenBank/DDBJ whole genome shotgun (WGS) entry which is preliminary data.</text>
</comment>
<dbReference type="RefSeq" id="WP_109793315.1">
    <property type="nucleotide sequence ID" value="NZ_PHIG01000031.1"/>
</dbReference>
<dbReference type="Proteomes" id="UP000229498">
    <property type="component" value="Unassembled WGS sequence"/>
</dbReference>
<evidence type="ECO:0000313" key="2">
    <source>
        <dbReference type="EMBL" id="PJK30041.1"/>
    </source>
</evidence>
<dbReference type="EMBL" id="PHIG01000031">
    <property type="protein sequence ID" value="PJK30041.1"/>
    <property type="molecule type" value="Genomic_DNA"/>
</dbReference>
<dbReference type="Gene3D" id="3.20.20.30">
    <property type="entry name" value="Luciferase-like domain"/>
    <property type="match status" value="1"/>
</dbReference>
<dbReference type="Pfam" id="PF00296">
    <property type="entry name" value="Bac_luciferase"/>
    <property type="match status" value="1"/>
</dbReference>
<sequence>MKIDGALFPGVDDLRLYDGNLAIVPERIRLLEEMGFDGAFTLETNVDPFFNLLLAAEHSSRIELITGVAIAFARSPMITALQSWNLQEYSGGRFILGIGSQVRAHVEKRFSMPWHGPAKQMREYVLALRAIWDHWQNGTKLNFRGEFYTHAVTNPVFTPAPLDGPPPKIHVGGLGPRMVEMAGEVADGLFAHPFITPKFLHEVQVPALERGLAKSGRSLADFDMPAMIITITGRNDEAIERAEANVRRLLAFYGSTPNYHSVLEAHGWNDLGPILNRMSKEGRWAEMPAELPDEMVEQFCVKGRPSEIPKLIEQRAAGLVDRLTLYAPYASEPELWGDIVAGVKALPGKKVA</sequence>
<keyword evidence="3" id="KW-1185">Reference proteome</keyword>
<protein>
    <submittedName>
        <fullName evidence="2">LLM class F420-dependent oxidoreductase</fullName>
    </submittedName>
</protein>
<dbReference type="AlphaFoldDB" id="A0A2M9G2V0"/>
<dbReference type="OrthoDB" id="7332380at2"/>
<dbReference type="CDD" id="cd01097">
    <property type="entry name" value="Tetrahydromethanopterin_reductase"/>
    <property type="match status" value="1"/>
</dbReference>
<dbReference type="InterPro" id="IPR050564">
    <property type="entry name" value="F420-G6PD/mer"/>
</dbReference>
<gene>
    <name evidence="2" type="ORF">CVT23_09780</name>
</gene>
<reference evidence="2 3" key="1">
    <citation type="submission" date="2017-11" db="EMBL/GenBank/DDBJ databases">
        <title>Draft genome sequence of Rhizobiales bacterium SY3-13.</title>
        <authorList>
            <person name="Sun C."/>
        </authorList>
    </citation>
    <scope>NUCLEOTIDE SEQUENCE [LARGE SCALE GENOMIC DNA]</scope>
    <source>
        <strain evidence="2 3">SY3-13</strain>
    </source>
</reference>
<feature type="domain" description="Luciferase-like" evidence="1">
    <location>
        <begin position="14"/>
        <end position="321"/>
    </location>
</feature>
<name>A0A2M9G2V0_9PROT</name>
<dbReference type="InterPro" id="IPR019919">
    <property type="entry name" value="Lucif-like_OxRdtase_MSMEG_2256"/>
</dbReference>
<evidence type="ECO:0000259" key="1">
    <source>
        <dbReference type="Pfam" id="PF00296"/>
    </source>
</evidence>
<proteinExistence type="predicted"/>
<dbReference type="SUPFAM" id="SSF51679">
    <property type="entry name" value="Bacterial luciferase-like"/>
    <property type="match status" value="1"/>
</dbReference>
<organism evidence="2 3">
    <name type="scientific">Minwuia thermotolerans</name>
    <dbReference type="NCBI Taxonomy" id="2056226"/>
    <lineage>
        <taxon>Bacteria</taxon>
        <taxon>Pseudomonadati</taxon>
        <taxon>Pseudomonadota</taxon>
        <taxon>Alphaproteobacteria</taxon>
        <taxon>Minwuiales</taxon>
        <taxon>Minwuiaceae</taxon>
        <taxon>Minwuia</taxon>
    </lineage>
</organism>
<dbReference type="InterPro" id="IPR036661">
    <property type="entry name" value="Luciferase-like_sf"/>
</dbReference>
<dbReference type="NCBIfam" id="TIGR03617">
    <property type="entry name" value="F420_MSMEG_2256"/>
    <property type="match status" value="1"/>
</dbReference>
<evidence type="ECO:0000313" key="3">
    <source>
        <dbReference type="Proteomes" id="UP000229498"/>
    </source>
</evidence>
<dbReference type="PANTHER" id="PTHR43244">
    <property type="match status" value="1"/>
</dbReference>
<accession>A0A2M9G2V0</accession>
<dbReference type="PANTHER" id="PTHR43244:SF2">
    <property type="entry name" value="CONSERVED HYPOTHETICAL ALANINE AND PROLINE-RICH PROTEIN"/>
    <property type="match status" value="1"/>
</dbReference>
<dbReference type="InterPro" id="IPR011251">
    <property type="entry name" value="Luciferase-like_dom"/>
</dbReference>
<dbReference type="GO" id="GO:0016705">
    <property type="term" value="F:oxidoreductase activity, acting on paired donors, with incorporation or reduction of molecular oxygen"/>
    <property type="evidence" value="ECO:0007669"/>
    <property type="project" value="InterPro"/>
</dbReference>